<reference evidence="3" key="1">
    <citation type="submission" date="2019-04" db="EMBL/GenBank/DDBJ databases">
        <title>Nocardioides xinjiangensis sp. nov.</title>
        <authorList>
            <person name="Liu S."/>
        </authorList>
    </citation>
    <scope>NUCLEOTIDE SEQUENCE [LARGE SCALE GENOMIC DNA]</scope>
    <source>
        <strain evidence="3">18</strain>
    </source>
</reference>
<dbReference type="Proteomes" id="UP000308760">
    <property type="component" value="Unassembled WGS sequence"/>
</dbReference>
<dbReference type="InterPro" id="IPR012312">
    <property type="entry name" value="Hemerythrin-like"/>
</dbReference>
<organism evidence="2 3">
    <name type="scientific">Glycomyces buryatensis</name>
    <dbReference type="NCBI Taxonomy" id="2570927"/>
    <lineage>
        <taxon>Bacteria</taxon>
        <taxon>Bacillati</taxon>
        <taxon>Actinomycetota</taxon>
        <taxon>Actinomycetes</taxon>
        <taxon>Glycomycetales</taxon>
        <taxon>Glycomycetaceae</taxon>
        <taxon>Glycomyces</taxon>
    </lineage>
</organism>
<gene>
    <name evidence="2" type="ORF">FAB82_04590</name>
</gene>
<dbReference type="OrthoDB" id="9793637at2"/>
<dbReference type="AlphaFoldDB" id="A0A4S8QEG8"/>
<dbReference type="EMBL" id="STGY01000016">
    <property type="protein sequence ID" value="THV42798.1"/>
    <property type="molecule type" value="Genomic_DNA"/>
</dbReference>
<evidence type="ECO:0000313" key="3">
    <source>
        <dbReference type="Proteomes" id="UP000308760"/>
    </source>
</evidence>
<comment type="caution">
    <text evidence="2">The sequence shown here is derived from an EMBL/GenBank/DDBJ whole genome shotgun (WGS) entry which is preliminary data.</text>
</comment>
<sequence>MFDAEDNTDLVDVILKDHRVIEAVFRELERHKGQADGRKELADHIIAVLVRHAVVEEQYMYPIARERLDDGDEVADHAIQAHGEAEAVMKRLEGLGPDSPEFEELLAELIEDIRHHVSEEESDLLPRLRRSLTQGELDNLGAKVLIAKEHAPTRPHPHAPHKPPANMIVDPGLGLIDRIRDSFAHRHV</sequence>
<dbReference type="PANTHER" id="PTHR35585:SF1">
    <property type="entry name" value="HHE DOMAIN PROTEIN (AFU_ORTHOLOGUE AFUA_4G00730)"/>
    <property type="match status" value="1"/>
</dbReference>
<dbReference type="Pfam" id="PF01814">
    <property type="entry name" value="Hemerythrin"/>
    <property type="match status" value="1"/>
</dbReference>
<name>A0A4S8QEG8_9ACTN</name>
<reference evidence="2 3" key="2">
    <citation type="submission" date="2019-05" db="EMBL/GenBank/DDBJ databases">
        <title>Glycomyces buryatensis sp. nov.</title>
        <authorList>
            <person name="Nikitina E."/>
        </authorList>
    </citation>
    <scope>NUCLEOTIDE SEQUENCE [LARGE SCALE GENOMIC DNA]</scope>
    <source>
        <strain evidence="2 3">18</strain>
    </source>
</reference>
<proteinExistence type="predicted"/>
<dbReference type="RefSeq" id="WP_136533363.1">
    <property type="nucleotide sequence ID" value="NZ_STGY01000016.1"/>
</dbReference>
<protein>
    <submittedName>
        <fullName evidence="2">Hemerythrin domain-containing protein</fullName>
    </submittedName>
</protein>
<dbReference type="PANTHER" id="PTHR35585">
    <property type="entry name" value="HHE DOMAIN PROTEIN (AFU_ORTHOLOGUE AFUA_4G00730)"/>
    <property type="match status" value="1"/>
</dbReference>
<dbReference type="CDD" id="cd12108">
    <property type="entry name" value="Hr-like"/>
    <property type="match status" value="1"/>
</dbReference>
<accession>A0A4S8QEG8</accession>
<feature type="domain" description="Hemerythrin-like" evidence="1">
    <location>
        <begin position="10"/>
        <end position="128"/>
    </location>
</feature>
<keyword evidence="3" id="KW-1185">Reference proteome</keyword>
<dbReference type="Gene3D" id="1.20.120.520">
    <property type="entry name" value="nmb1532 protein domain like"/>
    <property type="match status" value="1"/>
</dbReference>
<evidence type="ECO:0000313" key="2">
    <source>
        <dbReference type="EMBL" id="THV42798.1"/>
    </source>
</evidence>
<evidence type="ECO:0000259" key="1">
    <source>
        <dbReference type="Pfam" id="PF01814"/>
    </source>
</evidence>